<feature type="transmembrane region" description="Helical" evidence="1">
    <location>
        <begin position="42"/>
        <end position="65"/>
    </location>
</feature>
<dbReference type="AlphaFoldDB" id="A0A401U6K0"/>
<evidence type="ECO:0000313" key="2">
    <source>
        <dbReference type="EMBL" id="GCC50470.1"/>
    </source>
</evidence>
<reference evidence="2 3" key="1">
    <citation type="submission" date="2018-11" db="EMBL/GenBank/DDBJ databases">
        <title>Chryseotalea sanarue gen. nov., sp., nov., a member of the family Cytophagaceae, isolated from a brackish lake in Hamamatsu Japan.</title>
        <authorList>
            <person name="Maejima Y."/>
            <person name="Iino T."/>
            <person name="Muraguchi Y."/>
            <person name="Fukuda K."/>
            <person name="Ohkuma M."/>
            <person name="Moriuchi R."/>
            <person name="Dohra H."/>
            <person name="Kimbara K."/>
            <person name="Shintani M."/>
        </authorList>
    </citation>
    <scope>NUCLEOTIDE SEQUENCE [LARGE SCALE GENOMIC DNA]</scope>
    <source>
        <strain evidence="2 3">Ys</strain>
    </source>
</reference>
<keyword evidence="1" id="KW-0812">Transmembrane</keyword>
<keyword evidence="1" id="KW-0472">Membrane</keyword>
<keyword evidence="1" id="KW-1133">Transmembrane helix</keyword>
<name>A0A401U6K0_9BACT</name>
<dbReference type="OrthoDB" id="678581at2"/>
<dbReference type="Proteomes" id="UP000288227">
    <property type="component" value="Unassembled WGS sequence"/>
</dbReference>
<organism evidence="2 3">
    <name type="scientific">Chryseotalea sanaruensis</name>
    <dbReference type="NCBI Taxonomy" id="2482724"/>
    <lineage>
        <taxon>Bacteria</taxon>
        <taxon>Pseudomonadati</taxon>
        <taxon>Bacteroidota</taxon>
        <taxon>Cytophagia</taxon>
        <taxon>Cytophagales</taxon>
        <taxon>Chryseotaleaceae</taxon>
        <taxon>Chryseotalea</taxon>
    </lineage>
</organism>
<proteinExistence type="predicted"/>
<evidence type="ECO:0008006" key="4">
    <source>
        <dbReference type="Google" id="ProtNLM"/>
    </source>
</evidence>
<evidence type="ECO:0000313" key="3">
    <source>
        <dbReference type="Proteomes" id="UP000288227"/>
    </source>
</evidence>
<accession>A0A401U6K0</accession>
<keyword evidence="3" id="KW-1185">Reference proteome</keyword>
<sequence>MSKQRKSSEELVDVGTDLVAAYRDLITIKAIEYTSLGASTSVVGLLSLILGLFILLFIGFGAAWWLGEAMDNIKAGFFIVGGVYTLAFTLILLTSSKVLVPGIRNFIIKKIYEQN</sequence>
<dbReference type="RefSeq" id="WP_127121099.1">
    <property type="nucleotide sequence ID" value="NZ_BHXQ01000001.1"/>
</dbReference>
<evidence type="ECO:0000256" key="1">
    <source>
        <dbReference type="SAM" id="Phobius"/>
    </source>
</evidence>
<feature type="transmembrane region" description="Helical" evidence="1">
    <location>
        <begin position="77"/>
        <end position="100"/>
    </location>
</feature>
<protein>
    <recommendedName>
        <fullName evidence="4">Phage holin family protein</fullName>
    </recommendedName>
</protein>
<gene>
    <name evidence="2" type="ORF">SanaruYs_06850</name>
</gene>
<comment type="caution">
    <text evidence="2">The sequence shown here is derived from an EMBL/GenBank/DDBJ whole genome shotgun (WGS) entry which is preliminary data.</text>
</comment>
<dbReference type="EMBL" id="BHXQ01000001">
    <property type="protein sequence ID" value="GCC50470.1"/>
    <property type="molecule type" value="Genomic_DNA"/>
</dbReference>